<protein>
    <recommendedName>
        <fullName evidence="3">Lipocalin-like domain-containing protein</fullName>
    </recommendedName>
</protein>
<dbReference type="AlphaFoldDB" id="A0A4Y9R361"/>
<reference evidence="1 2" key="1">
    <citation type="submission" date="2019-03" db="EMBL/GenBank/DDBJ databases">
        <title>Algoriphagus sp. nov, a new strain isolated from root system soil of mangrove plant Kandelia.</title>
        <authorList>
            <person name="Yin Q."/>
            <person name="Wang K."/>
            <person name="Song Z."/>
        </authorList>
    </citation>
    <scope>NUCLEOTIDE SEQUENCE [LARGE SCALE GENOMIC DNA]</scope>
    <source>
        <strain evidence="1 2">XY-J91</strain>
    </source>
</reference>
<evidence type="ECO:0000313" key="2">
    <source>
        <dbReference type="Proteomes" id="UP000297647"/>
    </source>
</evidence>
<evidence type="ECO:0008006" key="3">
    <source>
        <dbReference type="Google" id="ProtNLM"/>
    </source>
</evidence>
<organism evidence="1 2">
    <name type="scientific">Algoriphagus kandeliae</name>
    <dbReference type="NCBI Taxonomy" id="2562278"/>
    <lineage>
        <taxon>Bacteria</taxon>
        <taxon>Pseudomonadati</taxon>
        <taxon>Bacteroidota</taxon>
        <taxon>Cytophagia</taxon>
        <taxon>Cytophagales</taxon>
        <taxon>Cyclobacteriaceae</taxon>
        <taxon>Algoriphagus</taxon>
    </lineage>
</organism>
<dbReference type="Proteomes" id="UP000297647">
    <property type="component" value="Unassembled WGS sequence"/>
</dbReference>
<dbReference type="RefSeq" id="WP_135071168.1">
    <property type="nucleotide sequence ID" value="NZ_SPSB01000001.1"/>
</dbReference>
<comment type="caution">
    <text evidence="1">The sequence shown here is derived from an EMBL/GenBank/DDBJ whole genome shotgun (WGS) entry which is preliminary data.</text>
</comment>
<dbReference type="OrthoDB" id="1187383at2"/>
<accession>A0A4Y9R361</accession>
<name>A0A4Y9R361_9BACT</name>
<evidence type="ECO:0000313" key="1">
    <source>
        <dbReference type="EMBL" id="TFV97815.1"/>
    </source>
</evidence>
<dbReference type="EMBL" id="SPSB01000001">
    <property type="protein sequence ID" value="TFV97815.1"/>
    <property type="molecule type" value="Genomic_DNA"/>
</dbReference>
<proteinExistence type="predicted"/>
<gene>
    <name evidence="1" type="ORF">E4S40_04025</name>
</gene>
<keyword evidence="2" id="KW-1185">Reference proteome</keyword>
<sequence length="242" mass="28087">MINQIRNLAILMVILFWNATFSFSQELIGLWEIQKVNVGSMEMTPVARWSEIKEDGTFYSGNGWMRHSEGIWSFDSSTNEFLPENRYGPADSFGSFKVSFDGVDKMTWTRVEEGEEVVVSLTKVQERPTAHWDLMIGLWELKEITDGVDSENKKSNFSENSFLFIRWDRIYNQMSPEEGRQTGYWHSHGHRPEMTFLSHNSNKPVESWKISFQGEDNLQMEGISDTNKGITVSFQRLSQFPD</sequence>